<proteinExistence type="predicted"/>
<keyword evidence="1" id="KW-0175">Coiled coil</keyword>
<dbReference type="Proteomes" id="UP001214250">
    <property type="component" value="Chromosome 1"/>
</dbReference>
<organism evidence="2 3">
    <name type="scientific">Lentisphaera profundi</name>
    <dbReference type="NCBI Taxonomy" id="1658616"/>
    <lineage>
        <taxon>Bacteria</taxon>
        <taxon>Pseudomonadati</taxon>
        <taxon>Lentisphaerota</taxon>
        <taxon>Lentisphaeria</taxon>
        <taxon>Lentisphaerales</taxon>
        <taxon>Lentisphaeraceae</taxon>
        <taxon>Lentisphaera</taxon>
    </lineage>
</organism>
<gene>
    <name evidence="2" type="ORF">PQO03_02085</name>
</gene>
<keyword evidence="3" id="KW-1185">Reference proteome</keyword>
<feature type="coiled-coil region" evidence="1">
    <location>
        <begin position="18"/>
        <end position="45"/>
    </location>
</feature>
<dbReference type="RefSeq" id="WP_274150813.1">
    <property type="nucleotide sequence ID" value="NZ_CP117811.1"/>
</dbReference>
<name>A0ABY7VXF1_9BACT</name>
<dbReference type="Gene3D" id="1.10.287.1490">
    <property type="match status" value="1"/>
</dbReference>
<evidence type="ECO:0000256" key="1">
    <source>
        <dbReference type="SAM" id="Coils"/>
    </source>
</evidence>
<sequence length="112" mass="12896">MTRGPYTTLLKIQELELVLKESQALHGEEKEAQELTEKITALREHVPERTLKHFDRFRKNGVGITKEVDGRCRACNMVIPQGTLNRMTAGKEDPVCPTCQVYLYLSQYKMEN</sequence>
<protein>
    <recommendedName>
        <fullName evidence="4">C4-type zinc ribbon domain-containing protein</fullName>
    </recommendedName>
</protein>
<reference evidence="2 3" key="1">
    <citation type="submission" date="2023-02" db="EMBL/GenBank/DDBJ databases">
        <title>Genome sequence of Lentisphaera profundi SAORIC-696.</title>
        <authorList>
            <person name="Kim e."/>
            <person name="Cho J.-C."/>
            <person name="Choi A."/>
            <person name="Kang I."/>
        </authorList>
    </citation>
    <scope>NUCLEOTIDE SEQUENCE [LARGE SCALE GENOMIC DNA]</scope>
    <source>
        <strain evidence="2 3">SAORIC-696</strain>
    </source>
</reference>
<accession>A0ABY7VXF1</accession>
<evidence type="ECO:0008006" key="4">
    <source>
        <dbReference type="Google" id="ProtNLM"/>
    </source>
</evidence>
<dbReference type="EMBL" id="CP117811">
    <property type="protein sequence ID" value="WDE96748.1"/>
    <property type="molecule type" value="Genomic_DNA"/>
</dbReference>
<evidence type="ECO:0000313" key="3">
    <source>
        <dbReference type="Proteomes" id="UP001214250"/>
    </source>
</evidence>
<evidence type="ECO:0000313" key="2">
    <source>
        <dbReference type="EMBL" id="WDE96748.1"/>
    </source>
</evidence>